<sequence length="844" mass="90220">MPTDDGSGVLRRLYDRLRGRYFFKISGAILVVSAVLLGAGVLTFDQVQASVESDAQNTLISSADREAEGIEGFIDEGEGHAERISSSRRIRTSNQHTIRQELRNNERALPEYVVDVHYYDLSTDAIVVSTSPMKEGTIHTIADRPWAVDSSAFESHEDARSFEPYAVEGEKRIGFVSPVTTDTDKAIVVTADLSQRGALLTSPVEGGNVETVSTRTGRVALAADGDAILNDYFLVEELPHLRSDVTESRVDEVSDAEQDVVDANRLVAATVPVDGKPWAVVVAAPERAVYGTVDDVTRSVLLLIGIAILGLLAVGILISRDVNRSVDELRGYARAIESGDLEVDIDRSRVDEFGELSGLIDRIRRTLREQIAAAEESAEEAAATREEAEAFSAHLETKADDYGETIDAIAEGDLTRRLDPESESEAMADIAESLNGMLDRMEALVVAIQDAAEAVGDQSSEVTASSEEVESTSVDVAESVEEISVGTERQEQHLSTAAAELNDLSATVEEIASSTDELAGRSAETATAGEEGREKANEAIDHMDRIESEMGSTVEEMTALRDEVERIGEVVGLIDDIAEQTNILALNASIEAARAGEAGEGFAVVAREVKELAEETAEATTEVESLIEGVEESTHSVADDMFAMEDDVEQGRGVVDETVDTLETIVEDVSDVNAGIQSINDATDDQADSTQEAVSMIDEVAEVSVETASEAQNVSAAAEEQTAALAQISTSAESLSTRADELRTLAEEFEAREEREDGFELETDVAGDAGGSSLGDADDSAGSAATPGSDGHSSSAVETDGGDDAFRSEERDDGFRPADDFRPDDGFRPDDDFRPDDAVGPDDD</sequence>
<feature type="transmembrane region" description="Helical" evidence="6">
    <location>
        <begin position="21"/>
        <end position="44"/>
    </location>
</feature>
<feature type="compositionally biased region" description="Basic and acidic residues" evidence="5">
    <location>
        <begin position="804"/>
        <end position="837"/>
    </location>
</feature>
<feature type="compositionally biased region" description="Acidic residues" evidence="5">
    <location>
        <begin position="750"/>
        <end position="765"/>
    </location>
</feature>
<dbReference type="SMART" id="SM00304">
    <property type="entry name" value="HAMP"/>
    <property type="match status" value="2"/>
</dbReference>
<dbReference type="EMBL" id="JBHSKV010000007">
    <property type="protein sequence ID" value="MFC5133959.1"/>
    <property type="molecule type" value="Genomic_DNA"/>
</dbReference>
<dbReference type="Gene3D" id="1.10.287.950">
    <property type="entry name" value="Methyl-accepting chemotaxis protein"/>
    <property type="match status" value="1"/>
</dbReference>
<keyword evidence="4" id="KW-0175">Coiled coil</keyword>
<feature type="compositionally biased region" description="Low complexity" evidence="5">
    <location>
        <begin position="520"/>
        <end position="529"/>
    </location>
</feature>
<keyword evidence="10" id="KW-1185">Reference proteome</keyword>
<evidence type="ECO:0000313" key="9">
    <source>
        <dbReference type="EMBL" id="MFC5133959.1"/>
    </source>
</evidence>
<dbReference type="GO" id="GO:0007165">
    <property type="term" value="P:signal transduction"/>
    <property type="evidence" value="ECO:0007669"/>
    <property type="project" value="UniProtKB-KW"/>
</dbReference>
<gene>
    <name evidence="9" type="ORF">ACFPJA_04395</name>
</gene>
<evidence type="ECO:0000256" key="3">
    <source>
        <dbReference type="PROSITE-ProRule" id="PRU00284"/>
    </source>
</evidence>
<feature type="region of interest" description="Disordered" evidence="5">
    <location>
        <begin position="456"/>
        <end position="476"/>
    </location>
</feature>
<keyword evidence="1 3" id="KW-0807">Transducer</keyword>
<dbReference type="Pfam" id="PF00015">
    <property type="entry name" value="MCPsignal"/>
    <property type="match status" value="1"/>
</dbReference>
<feature type="domain" description="HAMP" evidence="8">
    <location>
        <begin position="404"/>
        <end position="446"/>
    </location>
</feature>
<evidence type="ECO:0000256" key="4">
    <source>
        <dbReference type="SAM" id="Coils"/>
    </source>
</evidence>
<comment type="similarity">
    <text evidence="2">Belongs to the methyl-accepting chemotaxis (MCP) protein family.</text>
</comment>
<feature type="coiled-coil region" evidence="4">
    <location>
        <begin position="360"/>
        <end position="391"/>
    </location>
</feature>
<dbReference type="PROSITE" id="PS50111">
    <property type="entry name" value="CHEMOTAXIS_TRANSDUC_2"/>
    <property type="match status" value="1"/>
</dbReference>
<reference evidence="9 10" key="1">
    <citation type="journal article" date="2019" name="Int. J. Syst. Evol. Microbiol.">
        <title>The Global Catalogue of Microorganisms (GCM) 10K type strain sequencing project: providing services to taxonomists for standard genome sequencing and annotation.</title>
        <authorList>
            <consortium name="The Broad Institute Genomics Platform"/>
            <consortium name="The Broad Institute Genome Sequencing Center for Infectious Disease"/>
            <person name="Wu L."/>
            <person name="Ma J."/>
        </authorList>
    </citation>
    <scope>NUCLEOTIDE SEQUENCE [LARGE SCALE GENOMIC DNA]</scope>
    <source>
        <strain evidence="9 10">CGMCC 1.16026</strain>
    </source>
</reference>
<dbReference type="Pfam" id="PF00672">
    <property type="entry name" value="HAMP"/>
    <property type="match status" value="2"/>
</dbReference>
<dbReference type="InterPro" id="IPR004089">
    <property type="entry name" value="MCPsignal_dom"/>
</dbReference>
<evidence type="ECO:0000256" key="1">
    <source>
        <dbReference type="ARBA" id="ARBA00023224"/>
    </source>
</evidence>
<dbReference type="Gene3D" id="6.10.250.1910">
    <property type="match status" value="1"/>
</dbReference>
<keyword evidence="6" id="KW-1133">Transmembrane helix</keyword>
<keyword evidence="6" id="KW-0472">Membrane</keyword>
<dbReference type="Proteomes" id="UP001596145">
    <property type="component" value="Unassembled WGS sequence"/>
</dbReference>
<proteinExistence type="inferred from homology"/>
<organism evidence="9 10">
    <name type="scientific">Halorubrum glutamatedens</name>
    <dbReference type="NCBI Taxonomy" id="2707018"/>
    <lineage>
        <taxon>Archaea</taxon>
        <taxon>Methanobacteriati</taxon>
        <taxon>Methanobacteriota</taxon>
        <taxon>Stenosarchaea group</taxon>
        <taxon>Halobacteria</taxon>
        <taxon>Halobacteriales</taxon>
        <taxon>Haloferacaceae</taxon>
        <taxon>Halorubrum</taxon>
    </lineage>
</organism>
<feature type="domain" description="Methyl-accepting transducer" evidence="7">
    <location>
        <begin position="465"/>
        <end position="701"/>
    </location>
</feature>
<comment type="caution">
    <text evidence="9">The sequence shown here is derived from an EMBL/GenBank/DDBJ whole genome shotgun (WGS) entry which is preliminary data.</text>
</comment>
<evidence type="ECO:0000256" key="6">
    <source>
        <dbReference type="SAM" id="Phobius"/>
    </source>
</evidence>
<dbReference type="SUPFAM" id="SSF58104">
    <property type="entry name" value="Methyl-accepting chemotaxis protein (MCP) signaling domain"/>
    <property type="match status" value="1"/>
</dbReference>
<evidence type="ECO:0000313" key="10">
    <source>
        <dbReference type="Proteomes" id="UP001596145"/>
    </source>
</evidence>
<name>A0ABD5QP60_9EURY</name>
<feature type="region of interest" description="Disordered" evidence="5">
    <location>
        <begin position="750"/>
        <end position="844"/>
    </location>
</feature>
<keyword evidence="6" id="KW-0812">Transmembrane</keyword>
<feature type="region of interest" description="Disordered" evidence="5">
    <location>
        <begin position="512"/>
        <end position="537"/>
    </location>
</feature>
<dbReference type="PANTHER" id="PTHR32089">
    <property type="entry name" value="METHYL-ACCEPTING CHEMOTAXIS PROTEIN MCPB"/>
    <property type="match status" value="1"/>
</dbReference>
<dbReference type="SMART" id="SM00283">
    <property type="entry name" value="MA"/>
    <property type="match status" value="1"/>
</dbReference>
<dbReference type="RefSeq" id="WP_122104259.1">
    <property type="nucleotide sequence ID" value="NZ_JBHSKV010000007.1"/>
</dbReference>
<accession>A0ABD5QP60</accession>
<dbReference type="CDD" id="cd11386">
    <property type="entry name" value="MCP_signal"/>
    <property type="match status" value="1"/>
</dbReference>
<evidence type="ECO:0000259" key="8">
    <source>
        <dbReference type="PROSITE" id="PS50885"/>
    </source>
</evidence>
<feature type="compositionally biased region" description="Low complexity" evidence="5">
    <location>
        <begin position="459"/>
        <end position="476"/>
    </location>
</feature>
<dbReference type="InterPro" id="IPR003660">
    <property type="entry name" value="HAMP_dom"/>
</dbReference>
<dbReference type="AlphaFoldDB" id="A0ABD5QP60"/>
<protein>
    <submittedName>
        <fullName evidence="9">Methyl-accepting chemotaxis protein</fullName>
    </submittedName>
</protein>
<evidence type="ECO:0000256" key="5">
    <source>
        <dbReference type="SAM" id="MobiDB-lite"/>
    </source>
</evidence>
<dbReference type="CDD" id="cd06225">
    <property type="entry name" value="HAMP"/>
    <property type="match status" value="2"/>
</dbReference>
<evidence type="ECO:0000256" key="2">
    <source>
        <dbReference type="ARBA" id="ARBA00029447"/>
    </source>
</evidence>
<evidence type="ECO:0000259" key="7">
    <source>
        <dbReference type="PROSITE" id="PS50111"/>
    </source>
</evidence>
<dbReference type="PROSITE" id="PS50885">
    <property type="entry name" value="HAMP"/>
    <property type="match status" value="2"/>
</dbReference>
<feature type="domain" description="HAMP" evidence="8">
    <location>
        <begin position="320"/>
        <end position="372"/>
    </location>
</feature>
<feature type="compositionally biased region" description="Low complexity" evidence="5">
    <location>
        <begin position="780"/>
        <end position="791"/>
    </location>
</feature>
<dbReference type="PANTHER" id="PTHR32089:SF112">
    <property type="entry name" value="LYSOZYME-LIKE PROTEIN-RELATED"/>
    <property type="match status" value="1"/>
</dbReference>